<dbReference type="VEuPathDB" id="FungiDB:MGYG_04389"/>
<proteinExistence type="predicted"/>
<accession>E4USN1</accession>
<gene>
    <name evidence="1" type="ORF">MGYG_04389</name>
</gene>
<dbReference type="HOGENOM" id="CLU_1570239_0_0_1"/>
<name>E4USN1_ARTGP</name>
<sequence length="170" mass="18955">MPSKISVKNPRIPQCLAIQNNPDEAIKSLRDLIGSVLYYRAQVIVDTLKNQKERVGVILGEIDKNWRNISGLCLTRSTMPGKAKTLRPSGTDSRGLSSYVKAYSKTTGLLKISAKKLSDKYGSAAYIKSAQNAPNDDAATRKKEWMREVIEKVEKFDNAVEILPSWPNPF</sequence>
<dbReference type="OrthoDB" id="73875at2759"/>
<dbReference type="AlphaFoldDB" id="E4USN1"/>
<protein>
    <submittedName>
        <fullName evidence="1">Uncharacterized protein</fullName>
    </submittedName>
</protein>
<keyword evidence="2" id="KW-1185">Reference proteome</keyword>
<dbReference type="RefSeq" id="XP_003174212.1">
    <property type="nucleotide sequence ID" value="XM_003174164.1"/>
</dbReference>
<dbReference type="EMBL" id="DS989824">
    <property type="protein sequence ID" value="EFR01382.1"/>
    <property type="molecule type" value="Genomic_DNA"/>
</dbReference>
<dbReference type="Proteomes" id="UP000002669">
    <property type="component" value="Unassembled WGS sequence"/>
</dbReference>
<organism evidence="2">
    <name type="scientific">Arthroderma gypseum (strain ATCC MYA-4604 / CBS 118893)</name>
    <name type="common">Microsporum gypseum</name>
    <dbReference type="NCBI Taxonomy" id="535722"/>
    <lineage>
        <taxon>Eukaryota</taxon>
        <taxon>Fungi</taxon>
        <taxon>Dikarya</taxon>
        <taxon>Ascomycota</taxon>
        <taxon>Pezizomycotina</taxon>
        <taxon>Eurotiomycetes</taxon>
        <taxon>Eurotiomycetidae</taxon>
        <taxon>Onygenales</taxon>
        <taxon>Arthrodermataceae</taxon>
        <taxon>Nannizzia</taxon>
    </lineage>
</organism>
<evidence type="ECO:0000313" key="2">
    <source>
        <dbReference type="Proteomes" id="UP000002669"/>
    </source>
</evidence>
<dbReference type="InParanoid" id="E4USN1"/>
<reference evidence="2" key="1">
    <citation type="journal article" date="2012" name="MBio">
        <title>Comparative genome analysis of Trichophyton rubrum and related dermatophytes reveals candidate genes involved in infection.</title>
        <authorList>
            <person name="Martinez D.A."/>
            <person name="Oliver B.G."/>
            <person name="Graeser Y."/>
            <person name="Goldberg J.M."/>
            <person name="Li W."/>
            <person name="Martinez-Rossi N.M."/>
            <person name="Monod M."/>
            <person name="Shelest E."/>
            <person name="Barton R.C."/>
            <person name="Birch E."/>
            <person name="Brakhage A.A."/>
            <person name="Chen Z."/>
            <person name="Gurr S.J."/>
            <person name="Heiman D."/>
            <person name="Heitman J."/>
            <person name="Kosti I."/>
            <person name="Rossi A."/>
            <person name="Saif S."/>
            <person name="Samalova M."/>
            <person name="Saunders C.W."/>
            <person name="Shea T."/>
            <person name="Summerbell R.C."/>
            <person name="Xu J."/>
            <person name="Young S."/>
            <person name="Zeng Q."/>
            <person name="Birren B.W."/>
            <person name="Cuomo C.A."/>
            <person name="White T.C."/>
        </authorList>
    </citation>
    <scope>NUCLEOTIDE SEQUENCE [LARGE SCALE GENOMIC DNA]</scope>
    <source>
        <strain evidence="2">ATCC MYA-4604 / CBS 118893</strain>
    </source>
</reference>
<evidence type="ECO:0000313" key="1">
    <source>
        <dbReference type="EMBL" id="EFR01382.1"/>
    </source>
</evidence>
<dbReference type="GeneID" id="10029502"/>